<organism evidence="2 3">
    <name type="scientific">Stylonychia lemnae</name>
    <name type="common">Ciliate</name>
    <dbReference type="NCBI Taxonomy" id="5949"/>
    <lineage>
        <taxon>Eukaryota</taxon>
        <taxon>Sar</taxon>
        <taxon>Alveolata</taxon>
        <taxon>Ciliophora</taxon>
        <taxon>Intramacronucleata</taxon>
        <taxon>Spirotrichea</taxon>
        <taxon>Stichotrichia</taxon>
        <taxon>Sporadotrichida</taxon>
        <taxon>Oxytrichidae</taxon>
        <taxon>Stylonychinae</taxon>
        <taxon>Stylonychia</taxon>
    </lineage>
</organism>
<sequence length="193" mass="22502">MILYAVRIIIRDVLVPIFNYGQVDNDQKDDEWEFVIKIVNYEVLFYGATDLITSLNILLMFKTYGVKKERRQKKNKNETKNNNMINDITEIIEADVSLSDDSNYLNGTKHFKAGQQKDKIQQKNDMTGHSLNFNNDDSTNHQSSSSSSDEGSLMYYEKETEQSFTKRRMIANNKDLFTSFLFKIEKNSNLNHN</sequence>
<dbReference type="InParanoid" id="A0A078AJV8"/>
<proteinExistence type="predicted"/>
<evidence type="ECO:0000313" key="2">
    <source>
        <dbReference type="EMBL" id="CDW81747.1"/>
    </source>
</evidence>
<feature type="compositionally biased region" description="Polar residues" evidence="1">
    <location>
        <begin position="126"/>
        <end position="142"/>
    </location>
</feature>
<gene>
    <name evidence="2" type="primary">Contig12839.g13700</name>
    <name evidence="2" type="ORF">STYLEM_10771</name>
</gene>
<dbReference type="EMBL" id="CCKQ01010241">
    <property type="protein sequence ID" value="CDW81747.1"/>
    <property type="molecule type" value="Genomic_DNA"/>
</dbReference>
<evidence type="ECO:0000256" key="1">
    <source>
        <dbReference type="SAM" id="MobiDB-lite"/>
    </source>
</evidence>
<dbReference type="AlphaFoldDB" id="A0A078AJV8"/>
<evidence type="ECO:0000313" key="3">
    <source>
        <dbReference type="Proteomes" id="UP000039865"/>
    </source>
</evidence>
<keyword evidence="3" id="KW-1185">Reference proteome</keyword>
<accession>A0A078AJV8</accession>
<feature type="region of interest" description="Disordered" evidence="1">
    <location>
        <begin position="126"/>
        <end position="153"/>
    </location>
</feature>
<name>A0A078AJV8_STYLE</name>
<reference evidence="2 3" key="1">
    <citation type="submission" date="2014-06" db="EMBL/GenBank/DDBJ databases">
        <authorList>
            <person name="Swart Estienne"/>
        </authorList>
    </citation>
    <scope>NUCLEOTIDE SEQUENCE [LARGE SCALE GENOMIC DNA]</scope>
    <source>
        <strain evidence="2 3">130c</strain>
    </source>
</reference>
<dbReference type="Proteomes" id="UP000039865">
    <property type="component" value="Unassembled WGS sequence"/>
</dbReference>
<protein>
    <submittedName>
        <fullName evidence="2">Uncharacterized protein</fullName>
    </submittedName>
</protein>